<comment type="subunit">
    <text evidence="11">The complex is composed of two ATP-binding proteins (GltL), two transmembrane proteins (GltJ and GltK) and a solute-binding protein (GltI).</text>
</comment>
<dbReference type="PANTHER" id="PTHR30614:SF20">
    <property type="entry name" value="GLUTAMINE TRANSPORT SYSTEM PERMEASE PROTEIN GLNP"/>
    <property type="match status" value="1"/>
</dbReference>
<evidence type="ECO:0000259" key="14">
    <source>
        <dbReference type="PROSITE" id="PS50928"/>
    </source>
</evidence>
<evidence type="ECO:0000256" key="4">
    <source>
        <dbReference type="ARBA" id="ARBA00022448"/>
    </source>
</evidence>
<dbReference type="AlphaFoldDB" id="A0A0F5LAG0"/>
<dbReference type="GO" id="GO:0022857">
    <property type="term" value="F:transmembrane transporter activity"/>
    <property type="evidence" value="ECO:0007669"/>
    <property type="project" value="InterPro"/>
</dbReference>
<evidence type="ECO:0000313" key="16">
    <source>
        <dbReference type="EMBL" id="SHF31215.1"/>
    </source>
</evidence>
<dbReference type="Proteomes" id="UP000184533">
    <property type="component" value="Unassembled WGS sequence"/>
</dbReference>
<protein>
    <recommendedName>
        <fullName evidence="12">Glutamate/aspartate import permease protein GltK</fullName>
    </recommendedName>
</protein>
<dbReference type="NCBIfam" id="TIGR01726">
    <property type="entry name" value="HEQRo_perm_3TM"/>
    <property type="match status" value="1"/>
</dbReference>
<evidence type="ECO:0000256" key="2">
    <source>
        <dbReference type="ARBA" id="ARBA00004429"/>
    </source>
</evidence>
<comment type="function">
    <text evidence="1">Part of the binding-protein-dependent transport system for glutamine; probably responsible for the translocation of the substrate across the membrane.</text>
</comment>
<dbReference type="PANTHER" id="PTHR30614">
    <property type="entry name" value="MEMBRANE COMPONENT OF AMINO ACID ABC TRANSPORTER"/>
    <property type="match status" value="1"/>
</dbReference>
<dbReference type="EMBL" id="FQVC01000006">
    <property type="protein sequence ID" value="SHF31215.1"/>
    <property type="molecule type" value="Genomic_DNA"/>
</dbReference>
<comment type="similarity">
    <text evidence="3">Belongs to the binding-protein-dependent transport system permease family. HisMQ subfamily.</text>
</comment>
<feature type="transmembrane region" description="Helical" evidence="13">
    <location>
        <begin position="92"/>
        <end position="110"/>
    </location>
</feature>
<evidence type="ECO:0000256" key="5">
    <source>
        <dbReference type="ARBA" id="ARBA00022475"/>
    </source>
</evidence>
<evidence type="ECO:0000256" key="9">
    <source>
        <dbReference type="ARBA" id="ARBA00023136"/>
    </source>
</evidence>
<evidence type="ECO:0000256" key="3">
    <source>
        <dbReference type="ARBA" id="ARBA00010072"/>
    </source>
</evidence>
<dbReference type="RefSeq" id="WP_046136584.1">
    <property type="nucleotide sequence ID" value="NZ_FQVC01000006.1"/>
</dbReference>
<evidence type="ECO:0000256" key="13">
    <source>
        <dbReference type="RuleBase" id="RU363032"/>
    </source>
</evidence>
<feature type="transmembrane region" description="Helical" evidence="13">
    <location>
        <begin position="192"/>
        <end position="213"/>
    </location>
</feature>
<evidence type="ECO:0000256" key="7">
    <source>
        <dbReference type="ARBA" id="ARBA00022970"/>
    </source>
</evidence>
<keyword evidence="7" id="KW-0029">Amino-acid transport</keyword>
<sequence length="221" mass="25071">MTYTWDFHSIWQNFDLFWFGLQVTVLYTVGSIVFGVLIGIATCAARLSRWRFLGYFARLYQELFRCTPLLVQLLWFYYAFPLLVGVNVDNHFAAMLTLSLYVGAFYAEIFRGGIISIDRGQQEAAAAIGMSPSQAMWRIIAPQAIKRMLPSFINQSVIQFKNTSLISVLSVADLAYMAAVVNGQTYRPLESYTVMALLYLAILVPVTQLADLLEKRMRTSD</sequence>
<reference evidence="15 17" key="1">
    <citation type="submission" date="2015-03" db="EMBL/GenBank/DDBJ databases">
        <authorList>
            <person name="Hassan Y.I."/>
            <person name="Lepp D."/>
            <person name="Zhou T."/>
        </authorList>
    </citation>
    <scope>NUCLEOTIDE SEQUENCE [LARGE SCALE GENOMIC DNA]</scope>
    <source>
        <strain evidence="15 17">DSM 17137</strain>
    </source>
</reference>
<dbReference type="Proteomes" id="UP000033608">
    <property type="component" value="Unassembled WGS sequence"/>
</dbReference>
<comment type="function">
    <text evidence="10">Part of the ABC transporter complex GltIJKL involved in glutamate and aspartate uptake. Probably responsible for the translocation of the substrate across the membrane.</text>
</comment>
<dbReference type="Gene3D" id="1.10.3720.10">
    <property type="entry name" value="MetI-like"/>
    <property type="match status" value="1"/>
</dbReference>
<evidence type="ECO:0000313" key="18">
    <source>
        <dbReference type="Proteomes" id="UP000184533"/>
    </source>
</evidence>
<dbReference type="SUPFAM" id="SSF161098">
    <property type="entry name" value="MetI-like"/>
    <property type="match status" value="1"/>
</dbReference>
<keyword evidence="17" id="KW-1185">Reference proteome</keyword>
<name>A0A0F5LAG0_9HYPH</name>
<evidence type="ECO:0000256" key="8">
    <source>
        <dbReference type="ARBA" id="ARBA00022989"/>
    </source>
</evidence>
<dbReference type="OrthoDB" id="9814902at2"/>
<keyword evidence="4 13" id="KW-0813">Transport</keyword>
<dbReference type="InterPro" id="IPR000515">
    <property type="entry name" value="MetI-like"/>
</dbReference>
<feature type="transmembrane region" description="Helical" evidence="13">
    <location>
        <begin position="165"/>
        <end position="186"/>
    </location>
</feature>
<comment type="subcellular location">
    <subcellularLocation>
        <location evidence="2">Cell inner membrane</location>
        <topology evidence="2">Multi-pass membrane protein</topology>
    </subcellularLocation>
    <subcellularLocation>
        <location evidence="13">Cell membrane</location>
        <topology evidence="13">Multi-pass membrane protein</topology>
    </subcellularLocation>
</comment>
<accession>A0A0F5LAG0</accession>
<reference evidence="16 18" key="2">
    <citation type="submission" date="2016-11" db="EMBL/GenBank/DDBJ databases">
        <authorList>
            <person name="Jaros S."/>
            <person name="Januszkiewicz K."/>
            <person name="Wedrychowicz H."/>
        </authorList>
    </citation>
    <scope>NUCLEOTIDE SEQUENCE [LARGE SCALE GENOMIC DNA]</scope>
    <source>
        <strain evidence="16 18">DSM 17137</strain>
    </source>
</reference>
<evidence type="ECO:0000313" key="15">
    <source>
        <dbReference type="EMBL" id="KKB79381.1"/>
    </source>
</evidence>
<dbReference type="PROSITE" id="PS50928">
    <property type="entry name" value="ABC_TM1"/>
    <property type="match status" value="1"/>
</dbReference>
<evidence type="ECO:0000256" key="10">
    <source>
        <dbReference type="ARBA" id="ARBA00060298"/>
    </source>
</evidence>
<gene>
    <name evidence="16" type="ORF">SAMN02745223_02314</name>
    <name evidence="15" type="ORF">VW29_17625</name>
</gene>
<evidence type="ECO:0000256" key="12">
    <source>
        <dbReference type="ARBA" id="ARBA00073645"/>
    </source>
</evidence>
<dbReference type="STRING" id="1121477.SAMN02745223_02314"/>
<dbReference type="FunFam" id="1.10.3720.10:FF:000006">
    <property type="entry name" value="Glutamate/aspartate ABC transporter, permease protein GltK"/>
    <property type="match status" value="1"/>
</dbReference>
<evidence type="ECO:0000256" key="11">
    <source>
        <dbReference type="ARBA" id="ARBA00062718"/>
    </source>
</evidence>
<keyword evidence="5" id="KW-1003">Cell membrane</keyword>
<evidence type="ECO:0000256" key="1">
    <source>
        <dbReference type="ARBA" id="ARBA00003159"/>
    </source>
</evidence>
<evidence type="ECO:0000313" key="17">
    <source>
        <dbReference type="Proteomes" id="UP000033608"/>
    </source>
</evidence>
<dbReference type="GO" id="GO:0043190">
    <property type="term" value="C:ATP-binding cassette (ABC) transporter complex"/>
    <property type="evidence" value="ECO:0007669"/>
    <property type="project" value="InterPro"/>
</dbReference>
<feature type="domain" description="ABC transmembrane type-1" evidence="14">
    <location>
        <begin position="21"/>
        <end position="210"/>
    </location>
</feature>
<evidence type="ECO:0000256" key="6">
    <source>
        <dbReference type="ARBA" id="ARBA00022692"/>
    </source>
</evidence>
<dbReference type="GO" id="GO:0006865">
    <property type="term" value="P:amino acid transport"/>
    <property type="evidence" value="ECO:0007669"/>
    <property type="project" value="UniProtKB-KW"/>
</dbReference>
<feature type="transmembrane region" description="Helical" evidence="13">
    <location>
        <begin position="16"/>
        <end position="42"/>
    </location>
</feature>
<dbReference type="InterPro" id="IPR035906">
    <property type="entry name" value="MetI-like_sf"/>
</dbReference>
<dbReference type="CDD" id="cd06261">
    <property type="entry name" value="TM_PBP2"/>
    <property type="match status" value="1"/>
</dbReference>
<dbReference type="InterPro" id="IPR010065">
    <property type="entry name" value="AA_ABC_transptr_permease_3TM"/>
</dbReference>
<dbReference type="InterPro" id="IPR043429">
    <property type="entry name" value="ArtM/GltK/GlnP/TcyL/YhdX-like"/>
</dbReference>
<organism evidence="15 17">
    <name type="scientific">Devosia limi DSM 17137</name>
    <dbReference type="NCBI Taxonomy" id="1121477"/>
    <lineage>
        <taxon>Bacteria</taxon>
        <taxon>Pseudomonadati</taxon>
        <taxon>Pseudomonadota</taxon>
        <taxon>Alphaproteobacteria</taxon>
        <taxon>Hyphomicrobiales</taxon>
        <taxon>Devosiaceae</taxon>
        <taxon>Devosia</taxon>
    </lineage>
</organism>
<keyword evidence="8 13" id="KW-1133">Transmembrane helix</keyword>
<dbReference type="PATRIC" id="fig|1121477.3.peg.276"/>
<dbReference type="Pfam" id="PF00528">
    <property type="entry name" value="BPD_transp_1"/>
    <property type="match status" value="1"/>
</dbReference>
<keyword evidence="6 13" id="KW-0812">Transmembrane</keyword>
<keyword evidence="9 13" id="KW-0472">Membrane</keyword>
<proteinExistence type="inferred from homology"/>
<dbReference type="EMBL" id="LAJF01000112">
    <property type="protein sequence ID" value="KKB79381.1"/>
    <property type="molecule type" value="Genomic_DNA"/>
</dbReference>
<feature type="transmembrane region" description="Helical" evidence="13">
    <location>
        <begin position="63"/>
        <end position="80"/>
    </location>
</feature>